<dbReference type="InterPro" id="IPR056149">
    <property type="entry name" value="PRP5/DDX46/KHDC4_KH"/>
</dbReference>
<feature type="domain" description="Helicase ATP-binding" evidence="12">
    <location>
        <begin position="527"/>
        <end position="705"/>
    </location>
</feature>
<evidence type="ECO:0000259" key="12">
    <source>
        <dbReference type="PROSITE" id="PS51192"/>
    </source>
</evidence>
<feature type="compositionally biased region" description="Basic and acidic residues" evidence="11">
    <location>
        <begin position="909"/>
        <end position="925"/>
    </location>
</feature>
<protein>
    <recommendedName>
        <fullName evidence="2">RNA helicase</fullName>
        <ecNumber evidence="2">3.6.4.13</ecNumber>
    </recommendedName>
</protein>
<keyword evidence="6" id="KW-0067">ATP-binding</keyword>
<feature type="compositionally biased region" description="Basic and acidic residues" evidence="11">
    <location>
        <begin position="9"/>
        <end position="23"/>
    </location>
</feature>
<evidence type="ECO:0000256" key="11">
    <source>
        <dbReference type="SAM" id="MobiDB-lite"/>
    </source>
</evidence>
<feature type="short sequence motif" description="Q motif" evidence="10">
    <location>
        <begin position="496"/>
        <end position="524"/>
    </location>
</feature>
<keyword evidence="7" id="KW-0508">mRNA splicing</keyword>
<evidence type="ECO:0000256" key="1">
    <source>
        <dbReference type="ARBA" id="ARBA00004123"/>
    </source>
</evidence>
<evidence type="ECO:0000256" key="10">
    <source>
        <dbReference type="PROSITE-ProRule" id="PRU00552"/>
    </source>
</evidence>
<dbReference type="Pfam" id="PF23469">
    <property type="entry name" value="KH_12"/>
    <property type="match status" value="1"/>
</dbReference>
<evidence type="ECO:0000256" key="4">
    <source>
        <dbReference type="ARBA" id="ARBA00022801"/>
    </source>
</evidence>
<dbReference type="VEuPathDB" id="FungiDB:TREMEDRAFT_71685"/>
<evidence type="ECO:0000259" key="14">
    <source>
        <dbReference type="PROSITE" id="PS51195"/>
    </source>
</evidence>
<dbReference type="PROSITE" id="PS00039">
    <property type="entry name" value="DEAD_ATP_HELICASE"/>
    <property type="match status" value="1"/>
</dbReference>
<feature type="compositionally biased region" description="Basic and acidic residues" evidence="11">
    <location>
        <begin position="159"/>
        <end position="177"/>
    </location>
</feature>
<dbReference type="AlphaFoldDB" id="A0A4Q1BKM9"/>
<evidence type="ECO:0000256" key="9">
    <source>
        <dbReference type="ARBA" id="ARBA00038511"/>
    </source>
</evidence>
<comment type="caution">
    <text evidence="15">The sequence shown here is derived from an EMBL/GenBank/DDBJ whole genome shotgun (WGS) entry which is preliminary data.</text>
</comment>
<dbReference type="GO" id="GO:0008380">
    <property type="term" value="P:RNA splicing"/>
    <property type="evidence" value="ECO:0007669"/>
    <property type="project" value="UniProtKB-KW"/>
</dbReference>
<accession>A0A4Q1BKM9</accession>
<dbReference type="InterPro" id="IPR011545">
    <property type="entry name" value="DEAD/DEAH_box_helicase_dom"/>
</dbReference>
<feature type="region of interest" description="Disordered" evidence="11">
    <location>
        <begin position="909"/>
        <end position="932"/>
    </location>
</feature>
<evidence type="ECO:0000256" key="2">
    <source>
        <dbReference type="ARBA" id="ARBA00012552"/>
    </source>
</evidence>
<dbReference type="PROSITE" id="PS51195">
    <property type="entry name" value="Q_MOTIF"/>
    <property type="match status" value="1"/>
</dbReference>
<dbReference type="PANTHER" id="PTHR47958">
    <property type="entry name" value="ATP-DEPENDENT RNA HELICASE DBP3"/>
    <property type="match status" value="1"/>
</dbReference>
<sequence>MARSPPRSRSPDPRRSSHRERGSGYRSPSPGTRYDRSHQSSTRPDDRRSARYQDDRDERRRDARDQDRDHDRRRDDRGVREGRDVRERDRDRDRDRDRERERDRERDRHRERDRDNEKDRDRRRSPEDDRYRRRRDNSDDRHRDSRDDRLAPPRLRSPPPRERERTRTRSPERESVRVIRPPIHMRLSPAGSASPTRSLGPQTEEEKQRIKRERLEAWKKQRELQKQAGKLGSATPEPTPVVDVKPVIQPSGAVGRSGLPAKPTGLGFSLSAPALSRIGLPLKPGTVQAKRTLQTLNHDEDGPERKLAKLDLPDIVPEVQSGEAADQKAIGDDLAAEDVEEEDEKPVVNGNDHVNGDAKPEVKMDVDEEEEEDPLDAFMRENVQEVRKTNVADAKRLGLGVTALEPESEDDEPEIKSKAQEEMEKAEALLQLAASKSRKKDLPPPDHSKIDYEPFRKAFYNPPVEVLEMNEEETEMVRLMMDGIKIRGQDAPRPVRNWGAFGLPSGCLDVIRSKGWEHPTPIQAQAIPAIMSGRDVIGIAKTGSGKTVAFLLPLFRHVKDQRPVGGAEGPIAIVMSPTRELALQIYTECKAFIKPLNIRVACCVGGVTISEDIALMKKGAEIVVCTPGRMIDLLTANGGRVTNVRRTTYMVLDEADRMFDMGFEPQVMKIINNTRPDAQKVLFSATFPKTMESLARRILVRPLEITVGGRSVVAPEVDQRVEVRDSNGKFTRLLEILGELSEENKDQDDVRTLIFVDRQEAADDLFRELLQRGYVCASLHGGKEQVDRDEAIKNFKNGDVPMIVATSVAARGLDVKELKLVVNYDAPNHLEDYVHRAGRTGRAGNKGLCITFISPDQEKFSVDIVRALEASNAIVPKELKEMSNTYLAKIKAGLAKAAGSGFKGKGLERIERRREEKDRTEKHTYGDTSEALSLSSREGAVIPYKPKTTSEWRPPENNHKGETDYTFSEIVVDIVHGPAPDKVFNPLVTGKGKLSLPQQTIQALEKARKEGRTAEAQTLTRVVQKLMASIELTKAEKLGLAAAVDPPKKTKDPDATDWHAIFPINDFPQKARWKATNKEQMTLLAEISGASVTMRGVYYPPGEEPPPGGEPKLHLLIESNDEMKVHAAVEEIRRNIVEASVAALNNADRNIAAGGRYSV</sequence>
<dbReference type="InterPro" id="IPR014001">
    <property type="entry name" value="Helicase_ATP-bd"/>
</dbReference>
<dbReference type="GO" id="GO:0016787">
    <property type="term" value="F:hydrolase activity"/>
    <property type="evidence" value="ECO:0007669"/>
    <property type="project" value="UniProtKB-KW"/>
</dbReference>
<gene>
    <name evidence="15" type="ORF">M231_04356</name>
</gene>
<proteinExistence type="inferred from homology"/>
<comment type="similarity">
    <text evidence="9">Belongs to the DEAD box helicase family. DDX46/PRP5 subfamily.</text>
</comment>
<evidence type="ECO:0000256" key="3">
    <source>
        <dbReference type="ARBA" id="ARBA00022741"/>
    </source>
</evidence>
<keyword evidence="4" id="KW-0378">Hydrolase</keyword>
<evidence type="ECO:0000256" key="5">
    <source>
        <dbReference type="ARBA" id="ARBA00022806"/>
    </source>
</evidence>
<dbReference type="CDD" id="cd17953">
    <property type="entry name" value="DEADc_DDX46"/>
    <property type="match status" value="1"/>
</dbReference>
<dbReference type="InterPro" id="IPR027417">
    <property type="entry name" value="P-loop_NTPase"/>
</dbReference>
<dbReference type="InParanoid" id="A0A4Q1BKM9"/>
<dbReference type="Pfam" id="PF00271">
    <property type="entry name" value="Helicase_C"/>
    <property type="match status" value="1"/>
</dbReference>
<feature type="region of interest" description="Disordered" evidence="11">
    <location>
        <begin position="337"/>
        <end position="373"/>
    </location>
</feature>
<keyword evidence="3" id="KW-0547">Nucleotide-binding</keyword>
<feature type="domain" description="DEAD-box RNA helicase Q" evidence="14">
    <location>
        <begin position="496"/>
        <end position="524"/>
    </location>
</feature>
<dbReference type="InterPro" id="IPR000629">
    <property type="entry name" value="RNA-helicase_DEAD-box_CS"/>
</dbReference>
<dbReference type="FunCoup" id="A0A4Q1BKM9">
    <property type="interactions" value="831"/>
</dbReference>
<dbReference type="SUPFAM" id="SSF52540">
    <property type="entry name" value="P-loop containing nucleoside triphosphate hydrolases"/>
    <property type="match status" value="1"/>
</dbReference>
<reference evidence="15 16" key="1">
    <citation type="submission" date="2016-06" db="EMBL/GenBank/DDBJ databases">
        <title>Evolution of pathogenesis and genome organization in the Tremellales.</title>
        <authorList>
            <person name="Cuomo C."/>
            <person name="Litvintseva A."/>
            <person name="Heitman J."/>
            <person name="Chen Y."/>
            <person name="Sun S."/>
            <person name="Springer D."/>
            <person name="Dromer F."/>
            <person name="Young S."/>
            <person name="Zeng Q."/>
            <person name="Chapman S."/>
            <person name="Gujja S."/>
            <person name="Saif S."/>
            <person name="Birren B."/>
        </authorList>
    </citation>
    <scope>NUCLEOTIDE SEQUENCE [LARGE SCALE GENOMIC DNA]</scope>
    <source>
        <strain evidence="15 16">ATCC 28783</strain>
    </source>
</reference>
<evidence type="ECO:0000259" key="13">
    <source>
        <dbReference type="PROSITE" id="PS51194"/>
    </source>
</evidence>
<dbReference type="STRING" id="5217.A0A4Q1BKM9"/>
<keyword evidence="7" id="KW-0507">mRNA processing</keyword>
<dbReference type="Gene3D" id="3.40.50.300">
    <property type="entry name" value="P-loop containing nucleotide triphosphate hydrolases"/>
    <property type="match status" value="2"/>
</dbReference>
<dbReference type="GO" id="GO:0003724">
    <property type="term" value="F:RNA helicase activity"/>
    <property type="evidence" value="ECO:0007669"/>
    <property type="project" value="UniProtKB-EC"/>
</dbReference>
<dbReference type="OrthoDB" id="196131at2759"/>
<dbReference type="SMART" id="SM00490">
    <property type="entry name" value="HELICc"/>
    <property type="match status" value="1"/>
</dbReference>
<dbReference type="SMART" id="SM00487">
    <property type="entry name" value="DEXDc"/>
    <property type="match status" value="1"/>
</dbReference>
<dbReference type="FunFam" id="3.40.50.300:FF:000079">
    <property type="entry name" value="probable ATP-dependent RNA helicase DDX17"/>
    <property type="match status" value="1"/>
</dbReference>
<organism evidence="15 16">
    <name type="scientific">Tremella mesenterica</name>
    <name type="common">Jelly fungus</name>
    <dbReference type="NCBI Taxonomy" id="5217"/>
    <lineage>
        <taxon>Eukaryota</taxon>
        <taxon>Fungi</taxon>
        <taxon>Dikarya</taxon>
        <taxon>Basidiomycota</taxon>
        <taxon>Agaricomycotina</taxon>
        <taxon>Tremellomycetes</taxon>
        <taxon>Tremellales</taxon>
        <taxon>Tremellaceae</taxon>
        <taxon>Tremella</taxon>
    </lineage>
</organism>
<dbReference type="GO" id="GO:0003676">
    <property type="term" value="F:nucleic acid binding"/>
    <property type="evidence" value="ECO:0007669"/>
    <property type="project" value="InterPro"/>
</dbReference>
<feature type="compositionally biased region" description="Basic and acidic residues" evidence="11">
    <location>
        <begin position="204"/>
        <end position="225"/>
    </location>
</feature>
<evidence type="ECO:0000256" key="6">
    <source>
        <dbReference type="ARBA" id="ARBA00022840"/>
    </source>
</evidence>
<evidence type="ECO:0000313" key="15">
    <source>
        <dbReference type="EMBL" id="RXK38314.1"/>
    </source>
</evidence>
<dbReference type="GO" id="GO:0005634">
    <property type="term" value="C:nucleus"/>
    <property type="evidence" value="ECO:0007669"/>
    <property type="project" value="UniProtKB-SubCell"/>
</dbReference>
<comment type="subcellular location">
    <subcellularLocation>
        <location evidence="1">Nucleus</location>
    </subcellularLocation>
</comment>
<dbReference type="PROSITE" id="PS51192">
    <property type="entry name" value="HELICASE_ATP_BIND_1"/>
    <property type="match status" value="1"/>
</dbReference>
<evidence type="ECO:0000256" key="7">
    <source>
        <dbReference type="ARBA" id="ARBA00023187"/>
    </source>
</evidence>
<dbReference type="GO" id="GO:0005524">
    <property type="term" value="F:ATP binding"/>
    <property type="evidence" value="ECO:0007669"/>
    <property type="project" value="UniProtKB-KW"/>
</dbReference>
<dbReference type="EMBL" id="SDIL01000049">
    <property type="protein sequence ID" value="RXK38314.1"/>
    <property type="molecule type" value="Genomic_DNA"/>
</dbReference>
<dbReference type="Pfam" id="PF00270">
    <property type="entry name" value="DEAD"/>
    <property type="match status" value="1"/>
</dbReference>
<feature type="compositionally biased region" description="Polar residues" evidence="11">
    <location>
        <begin position="191"/>
        <end position="201"/>
    </location>
</feature>
<keyword evidence="5 15" id="KW-0347">Helicase</keyword>
<feature type="compositionally biased region" description="Basic and acidic residues" evidence="11">
    <location>
        <begin position="354"/>
        <end position="365"/>
    </location>
</feature>
<dbReference type="InterPro" id="IPR001650">
    <property type="entry name" value="Helicase_C-like"/>
</dbReference>
<evidence type="ECO:0000313" key="16">
    <source>
        <dbReference type="Proteomes" id="UP000289152"/>
    </source>
</evidence>
<feature type="compositionally biased region" description="Basic and acidic residues" evidence="11">
    <location>
        <begin position="33"/>
        <end position="151"/>
    </location>
</feature>
<dbReference type="Proteomes" id="UP000289152">
    <property type="component" value="Unassembled WGS sequence"/>
</dbReference>
<dbReference type="EC" id="3.6.4.13" evidence="2"/>
<keyword evidence="16" id="KW-1185">Reference proteome</keyword>
<feature type="domain" description="Helicase C-terminal" evidence="13">
    <location>
        <begin position="732"/>
        <end position="883"/>
    </location>
</feature>
<feature type="region of interest" description="Disordered" evidence="11">
    <location>
        <begin position="1"/>
        <end position="245"/>
    </location>
</feature>
<dbReference type="CDD" id="cd18787">
    <property type="entry name" value="SF2_C_DEAD"/>
    <property type="match status" value="1"/>
</dbReference>
<dbReference type="InterPro" id="IPR014014">
    <property type="entry name" value="RNA_helicase_DEAD_Q_motif"/>
</dbReference>
<evidence type="ECO:0000256" key="8">
    <source>
        <dbReference type="ARBA" id="ARBA00023242"/>
    </source>
</evidence>
<name>A0A4Q1BKM9_TREME</name>
<keyword evidence="8" id="KW-0539">Nucleus</keyword>
<dbReference type="PROSITE" id="PS51194">
    <property type="entry name" value="HELICASE_CTER"/>
    <property type="match status" value="1"/>
</dbReference>